<keyword evidence="1" id="KW-0805">Transcription regulation</keyword>
<dbReference type="GO" id="GO:0003700">
    <property type="term" value="F:DNA-binding transcription factor activity"/>
    <property type="evidence" value="ECO:0007669"/>
    <property type="project" value="InterPro"/>
</dbReference>
<dbReference type="Gene3D" id="3.10.20.90">
    <property type="entry name" value="Phosphatidylinositol 3-kinase Catalytic Subunit, Chain A, domain 1"/>
    <property type="match status" value="1"/>
</dbReference>
<comment type="caution">
    <text evidence="7">The sequence shown here is derived from an EMBL/GenBank/DDBJ whole genome shotgun (WGS) entry which is preliminary data.</text>
</comment>
<evidence type="ECO:0000259" key="6">
    <source>
        <dbReference type="PROSITE" id="PS51745"/>
    </source>
</evidence>
<evidence type="ECO:0000313" key="7">
    <source>
        <dbReference type="EMBL" id="KAD5507394.1"/>
    </source>
</evidence>
<keyword evidence="4" id="KW-0539">Nucleus</keyword>
<dbReference type="OrthoDB" id="1594986at2759"/>
<dbReference type="SUPFAM" id="SSF54277">
    <property type="entry name" value="CAD &amp; PB1 domains"/>
    <property type="match status" value="1"/>
</dbReference>
<evidence type="ECO:0000313" key="8">
    <source>
        <dbReference type="Proteomes" id="UP000326396"/>
    </source>
</evidence>
<dbReference type="Pfam" id="PF02042">
    <property type="entry name" value="RWP-RK"/>
    <property type="match status" value="1"/>
</dbReference>
<sequence>MNSGCSKFPDPIDTILSDLLKRSSTPLECEKTGFSSFVFWRENEGYENNSSSAEKTIQGVVFNEVLTAAARDIVTKDILRMASAHTKESAKALADMIQITYPHARLAFVVAMANDKDPQAFAIELLAVGLDICKVQQHIPYEVRYNSFCDVFPLNSTTEGHVLSTLQDFKPRYISKIRDDDLLLATWAIFDDSYCAFVICLRSLETRDFNYFFEFIWKNCLEDSRCDVFLEAILLTIKRCLPSFKFASGGEIGDDLEVVEVNCYKKGQNTSFKIFQGKQPIVADNIMAHSKVTCKTISKVVPSKDMHNQWSDVICVTNPTQNPKVNQKTAKIFLTREVVEKQFGKTMNEAAHNLKVSLSTLKRNCKVLGILEWPGPNLQKRKANDSCTIQINTNEANVTTQDSLTVNINKDIVSIKVENEEDMIKFNLPVSQATFAIVKKTIGEKFKLCDRTFKLKYLDEDGDWILLTSDEEMNDCIHSLRKSDRILARLRVLPTREPVSYPSG</sequence>
<accession>A0A5N6NVV3</accession>
<dbReference type="InterPro" id="IPR045012">
    <property type="entry name" value="NLP"/>
</dbReference>
<dbReference type="AlphaFoldDB" id="A0A5N6NVV3"/>
<evidence type="ECO:0008006" key="9">
    <source>
        <dbReference type="Google" id="ProtNLM"/>
    </source>
</evidence>
<name>A0A5N6NVV3_9ASTR</name>
<dbReference type="Gene3D" id="3.90.190.20">
    <property type="entry name" value="Mur ligase, C-terminal domain"/>
    <property type="match status" value="1"/>
</dbReference>
<dbReference type="InterPro" id="IPR053793">
    <property type="entry name" value="PB1-like"/>
</dbReference>
<dbReference type="Proteomes" id="UP000326396">
    <property type="component" value="Linkage Group LG16"/>
</dbReference>
<feature type="domain" description="RWP-RK" evidence="5">
    <location>
        <begin position="317"/>
        <end position="404"/>
    </location>
</feature>
<dbReference type="Pfam" id="PF00564">
    <property type="entry name" value="PB1"/>
    <property type="match status" value="1"/>
</dbReference>
<organism evidence="7 8">
    <name type="scientific">Mikania micrantha</name>
    <name type="common">bitter vine</name>
    <dbReference type="NCBI Taxonomy" id="192012"/>
    <lineage>
        <taxon>Eukaryota</taxon>
        <taxon>Viridiplantae</taxon>
        <taxon>Streptophyta</taxon>
        <taxon>Embryophyta</taxon>
        <taxon>Tracheophyta</taxon>
        <taxon>Spermatophyta</taxon>
        <taxon>Magnoliopsida</taxon>
        <taxon>eudicotyledons</taxon>
        <taxon>Gunneridae</taxon>
        <taxon>Pentapetalae</taxon>
        <taxon>asterids</taxon>
        <taxon>campanulids</taxon>
        <taxon>Asterales</taxon>
        <taxon>Asteraceae</taxon>
        <taxon>Asteroideae</taxon>
        <taxon>Heliantheae alliance</taxon>
        <taxon>Eupatorieae</taxon>
        <taxon>Mikania</taxon>
    </lineage>
</organism>
<gene>
    <name evidence="7" type="ORF">E3N88_15097</name>
</gene>
<dbReference type="PROSITE" id="PS51745">
    <property type="entry name" value="PB1"/>
    <property type="match status" value="1"/>
</dbReference>
<dbReference type="InterPro" id="IPR000270">
    <property type="entry name" value="PB1_dom"/>
</dbReference>
<dbReference type="GO" id="GO:0003677">
    <property type="term" value="F:DNA binding"/>
    <property type="evidence" value="ECO:0007669"/>
    <property type="project" value="UniProtKB-KW"/>
</dbReference>
<dbReference type="GO" id="GO:0016881">
    <property type="term" value="F:acid-amino acid ligase activity"/>
    <property type="evidence" value="ECO:0007669"/>
    <property type="project" value="InterPro"/>
</dbReference>
<dbReference type="InterPro" id="IPR003035">
    <property type="entry name" value="RWP-RK_dom"/>
</dbReference>
<keyword evidence="3" id="KW-0804">Transcription</keyword>
<keyword evidence="8" id="KW-1185">Reference proteome</keyword>
<proteinExistence type="predicted"/>
<feature type="domain" description="PB1" evidence="6">
    <location>
        <begin position="412"/>
        <end position="491"/>
    </location>
</feature>
<evidence type="ECO:0000256" key="1">
    <source>
        <dbReference type="ARBA" id="ARBA00023015"/>
    </source>
</evidence>
<dbReference type="PANTHER" id="PTHR32002:SF49">
    <property type="entry name" value="BILE ACID:SODIUM SYMPORTER_ARSENICAL RESISTANCE PROTEIN ACR3-RELATED"/>
    <property type="match status" value="1"/>
</dbReference>
<dbReference type="PROSITE" id="PS51519">
    <property type="entry name" value="RWP_RK"/>
    <property type="match status" value="1"/>
</dbReference>
<dbReference type="CDD" id="cd05992">
    <property type="entry name" value="PB1"/>
    <property type="match status" value="1"/>
</dbReference>
<evidence type="ECO:0000259" key="5">
    <source>
        <dbReference type="PROSITE" id="PS51519"/>
    </source>
</evidence>
<evidence type="ECO:0000256" key="4">
    <source>
        <dbReference type="ARBA" id="ARBA00023242"/>
    </source>
</evidence>
<protein>
    <recommendedName>
        <fullName evidence="9">PB1 domain-containing protein</fullName>
    </recommendedName>
</protein>
<dbReference type="SMART" id="SM00666">
    <property type="entry name" value="PB1"/>
    <property type="match status" value="1"/>
</dbReference>
<keyword evidence="2" id="KW-0238">DNA-binding</keyword>
<evidence type="ECO:0000256" key="3">
    <source>
        <dbReference type="ARBA" id="ARBA00023163"/>
    </source>
</evidence>
<dbReference type="EMBL" id="SZYD01000008">
    <property type="protein sequence ID" value="KAD5507394.1"/>
    <property type="molecule type" value="Genomic_DNA"/>
</dbReference>
<dbReference type="PANTHER" id="PTHR32002">
    <property type="entry name" value="PROTEIN NLP8"/>
    <property type="match status" value="1"/>
</dbReference>
<reference evidence="7 8" key="1">
    <citation type="submission" date="2019-05" db="EMBL/GenBank/DDBJ databases">
        <title>Mikania micrantha, genome provides insights into the molecular mechanism of rapid growth.</title>
        <authorList>
            <person name="Liu B."/>
        </authorList>
    </citation>
    <scope>NUCLEOTIDE SEQUENCE [LARGE SCALE GENOMIC DNA]</scope>
    <source>
        <strain evidence="7">NLD-2019</strain>
        <tissue evidence="7">Leaf</tissue>
    </source>
</reference>
<evidence type="ECO:0000256" key="2">
    <source>
        <dbReference type="ARBA" id="ARBA00023125"/>
    </source>
</evidence>
<dbReference type="InterPro" id="IPR036615">
    <property type="entry name" value="Mur_ligase_C_dom_sf"/>
</dbReference>